<dbReference type="InterPro" id="IPR011646">
    <property type="entry name" value="KAP_P-loop"/>
</dbReference>
<proteinExistence type="predicted"/>
<dbReference type="KEGG" id="pspw:BJG93_00770"/>
<dbReference type="Proteomes" id="UP000179860">
    <property type="component" value="Chromosome 1"/>
</dbReference>
<dbReference type="EMBL" id="CP017561">
    <property type="protein sequence ID" value="APA84095.1"/>
    <property type="molecule type" value="Genomic_DNA"/>
</dbReference>
<evidence type="ECO:0000313" key="2">
    <source>
        <dbReference type="EMBL" id="APA84095.1"/>
    </source>
</evidence>
<dbReference type="SUPFAM" id="SSF52540">
    <property type="entry name" value="P-loop containing nucleoside triphosphate hydrolases"/>
    <property type="match status" value="1"/>
</dbReference>
<reference evidence="2" key="1">
    <citation type="submission" date="2016-09" db="EMBL/GenBank/DDBJ databases">
        <title>The Complete Genome of Burkholderia sprentiae wsm5005.</title>
        <authorList>
            <person name="De Meyer S."/>
            <person name="Wang P."/>
            <person name="Terpolilli J."/>
        </authorList>
    </citation>
    <scope>NUCLEOTIDE SEQUENCE [LARGE SCALE GENOMIC DNA]</scope>
    <source>
        <strain evidence="2">WSM5005</strain>
    </source>
</reference>
<reference evidence="2" key="2">
    <citation type="submission" date="2021-06" db="EMBL/GenBank/DDBJ databases">
        <authorList>
            <person name="Rogers T.H."/>
            <person name="Ramsay J.P."/>
            <person name="Wang P."/>
            <person name="Terpolilli J."/>
        </authorList>
    </citation>
    <scope>NUCLEOTIDE SEQUENCE</scope>
    <source>
        <strain evidence="2">WSM5005</strain>
    </source>
</reference>
<evidence type="ECO:0000313" key="3">
    <source>
        <dbReference type="Proteomes" id="UP000179860"/>
    </source>
</evidence>
<evidence type="ECO:0000259" key="1">
    <source>
        <dbReference type="Pfam" id="PF07693"/>
    </source>
</evidence>
<dbReference type="Pfam" id="PF07693">
    <property type="entry name" value="KAP_NTPase"/>
    <property type="match status" value="1"/>
</dbReference>
<sequence>MTTSESAAFRHDQPQIVTDLYGRRSFADRLAALLALPSGSPGIVVGIEGAWGSGKTTVVRYVIESLSNNSAETPVVVEFNPWMLAGADALVEALLTELASGIGANAGAKQAEKSLAVASKILGYAGLMRHLKYLKYVPGVSLFGVAAETVGDALHRASEFASEVGETVDNAKKVVEEAEKLVAVKAGLSQRKKEVVAALKDLDRPIVVVVDDLDRLTSDEIKAVFRTIKAVADFPRVAYLLAYDRNVVAESLSDGATAGGTAYIEKIVQVAYPISPAFPWQLREHVSAEIDKLLQRIGRQLQPFEADILGKATSLVCSLLRYPRDVVRIINRLTLSLASTTGEVNAADVIVLEALFHRFPAMRDAIVENPENFTGFYWSVDVELAATDWSMFLSVSREKRREAWKNHVPTDESDCAVVTAAVKFLFPLTGDERSEEPRSHLRISELSRLIRFFAFTSVSGVQEVADIHRLLAEPQGLGDMLIDMDGRRATEMTNHMIAYFETAKQVDCDAVVESLLRSCTVDKFLSSASREYSRAVALLAACCLQRMSGNVLELVLKFVGTAPLNYGLDLLSVIGMAHGMVRGVDEHKISDAVQYVADPGTVGKAVEKWQARARCAIESGEVIEEGDIFAVLYGIGNLGASATAADAIEAFRQFCVDTPGGLVHFLEQARPLKEIQSVIFYLYVWNADEMAALVEASPQAAVFAWYIESLRREPEVRKYVAMRNGKLSAD</sequence>
<dbReference type="OrthoDB" id="88903at2"/>
<gene>
    <name evidence="2" type="ORF">BJG93_00770</name>
</gene>
<dbReference type="AlphaFoldDB" id="A0A1I9YCR2"/>
<organism evidence="2 3">
    <name type="scientific">Paraburkholderia sprentiae WSM5005</name>
    <dbReference type="NCBI Taxonomy" id="754502"/>
    <lineage>
        <taxon>Bacteria</taxon>
        <taxon>Pseudomonadati</taxon>
        <taxon>Pseudomonadota</taxon>
        <taxon>Betaproteobacteria</taxon>
        <taxon>Burkholderiales</taxon>
        <taxon>Burkholderiaceae</taxon>
        <taxon>Paraburkholderia</taxon>
    </lineage>
</organism>
<protein>
    <submittedName>
        <fullName evidence="2">KAP family NTPase</fullName>
    </submittedName>
</protein>
<dbReference type="STRING" id="754502.BJG93_00770"/>
<feature type="domain" description="KAP NTPase" evidence="1">
    <location>
        <begin position="23"/>
        <end position="335"/>
    </location>
</feature>
<dbReference type="InterPro" id="IPR052754">
    <property type="entry name" value="NTPase_KAP_P-loop"/>
</dbReference>
<dbReference type="PANTHER" id="PTHR22674:SF6">
    <property type="entry name" value="NTPASE KAP FAMILY P-LOOP DOMAIN-CONTAINING PROTEIN 1"/>
    <property type="match status" value="1"/>
</dbReference>
<accession>A0A1I9YCR2</accession>
<keyword evidence="3" id="KW-1185">Reference proteome</keyword>
<name>A0A1I9YCR2_9BURK</name>
<dbReference type="Gene3D" id="3.40.50.300">
    <property type="entry name" value="P-loop containing nucleotide triphosphate hydrolases"/>
    <property type="match status" value="1"/>
</dbReference>
<dbReference type="PANTHER" id="PTHR22674">
    <property type="entry name" value="NTPASE, KAP FAMILY P-LOOP DOMAIN-CONTAINING 1"/>
    <property type="match status" value="1"/>
</dbReference>
<dbReference type="RefSeq" id="WP_027198511.1">
    <property type="nucleotide sequence ID" value="NZ_CP017561.2"/>
</dbReference>
<dbReference type="InterPro" id="IPR027417">
    <property type="entry name" value="P-loop_NTPase"/>
</dbReference>